<gene>
    <name evidence="2" type="ORF">CTEN210_11693</name>
</gene>
<sequence>MSTAADEVGLPLPTSNESLPRKRNTLIKGVEKDYNIFDSSANSSPEMKLLPEEEQLLLRYLQDSSYSFSMSTPSTTFPSTNSPIAAPMQLLSEEEENVLFKYIQGSSFSFSFSMSAPSTTLLPSPPPDKPPSPAPSTTLSLKRPSTKPPSTFSLYNPPFNEDSQNIQPTQVPFLEVTTPSEGECCDCTYKVRGDLITVESCCGTCITTGNPENRGCFIPGESCPICKWDTNGDRNNVPCCGTCEESGRVKGCFPESRCDICSETGEECCGTCVTNGPQEGRGCFECTGSIVDVQYEDPAPDGDDQFLFCETPNGNSLKVTAANGNFINENFGKGKFKSGKIDLEFDDDATFDFANGEIRSNNKLPKIKGKKQKRCGKNKSKLPDECPICKWDIDGQRNNVPCCGTCVESGKDKGCFPEERRLQTQEVVGNCGTYLGGSCAGTRTVLVVRVEAADKNTTAEESELSDSIFGTSGDFLNLQSWYNQCSYNQLNFVPATGDGINGGVTTVQVSSSTTDGDSVMNNQIATALNTNFGVSSPNQIANHVMYCLPAGTMSGIAYANVNNWRSVYSDNWCTYVSAQAHEIGHNLVLAHSGDPAATGSALTYGDKSGMMGFSYSNDDGPMQCFNAPKNWQLGWYDDKQIAVSYDGWGGNLIGLADYGNSNVALEDMVIAKVDLDESYYVSFNRKTDINGGTQEGVDQVMVHKRDLGTGYGASDVLAYLNSGESFTSGNFAVTVNSIDLNSNPARANVNIQRFDSPPPCYTGTISITIIPDPYPGETSWDIVDEADNVVTSGDFLGVSNIELADGYYIFSIYDQYGDGMCCQYGDGSYTFQIGSTLVKTGGDFGLQESTNFGICNNVSPTTTETNAPTISPTNSPTSAPTPGPTNQPTPGPTSAPTPGPTNQPTPGPTPGPSPGPTNQPTPGPTSAPTPGPTNQPTPGPTPGPSPGPTNQPTPGPTPGPTLSPTFAPTSIPTSSPTPVPTAASSLADPTKAPTPLSPDQNELTNENTPTSSPVPSHTPSNIPSAEPSSLPSFSFSLVPSVVQSDKPSQVLSNAPSRSPSVVPSDVPSDSLSSVPSDKPSMVSSTTPSLVLSTAPSHSPSLSPSKTPSTDTQTPTVSPAPSIVSNTPSVEYSSLPSLKPSTIPSSSPSLSSSTTPSVLHSELPSTSQSPSVLLSSDPSVAPSDIPSIQASVDPSVPLSLVPSVAQSDQPSQVPSNAPTPRPSISTSSPPTGHPTSSKPSQGPSIEISDDPTTSSSVKPSLLPSNSPTDHLTSSKPSQAPSNEMSIDPTSIQPSHLPSIHPTDDPTRLKCFDQSGRPILTWKGRRRKCKYIASNKRKLCDRGDKYCANESGKLFRDYSGSCCDSCNVYYNEPRCSTLTDTSPPTIAPVTSKPTTAPVTSSPTITCKPTTIEVKLNDEINENGLMLRKYNHSTRKFSIKVYAKGRKHFNEANKTYTFDVGCLETKACYRFTFRDKDKKKGQSDGFLSGNGYVKVIYGEETIRYSKFNKPKKNLKRIGVKFGDRCPIFD</sequence>
<feature type="compositionally biased region" description="Low complexity" evidence="1">
    <location>
        <begin position="1008"/>
        <end position="1020"/>
    </location>
</feature>
<dbReference type="SUPFAM" id="SSF55486">
    <property type="entry name" value="Metalloproteases ('zincins'), catalytic domain"/>
    <property type="match status" value="1"/>
</dbReference>
<feature type="compositionally biased region" description="Low complexity" evidence="1">
    <location>
        <begin position="1132"/>
        <end position="1182"/>
    </location>
</feature>
<dbReference type="Proteomes" id="UP001054902">
    <property type="component" value="Unassembled WGS sequence"/>
</dbReference>
<feature type="compositionally biased region" description="Polar residues" evidence="1">
    <location>
        <begin position="1043"/>
        <end position="1054"/>
    </location>
</feature>
<feature type="compositionally biased region" description="Pro residues" evidence="1">
    <location>
        <begin position="123"/>
        <end position="134"/>
    </location>
</feature>
<keyword evidence="3" id="KW-1185">Reference proteome</keyword>
<dbReference type="GO" id="GO:0005681">
    <property type="term" value="C:spliceosomal complex"/>
    <property type="evidence" value="ECO:0007669"/>
    <property type="project" value="TreeGrafter"/>
</dbReference>
<feature type="compositionally biased region" description="Pro residues" evidence="1">
    <location>
        <begin position="879"/>
        <end position="961"/>
    </location>
</feature>
<evidence type="ECO:0008006" key="4">
    <source>
        <dbReference type="Google" id="ProtNLM"/>
    </source>
</evidence>
<reference evidence="2 3" key="1">
    <citation type="journal article" date="2021" name="Sci. Rep.">
        <title>The genome of the diatom Chaetoceros tenuissimus carries an ancient integrated fragment of an extant virus.</title>
        <authorList>
            <person name="Hongo Y."/>
            <person name="Kimura K."/>
            <person name="Takaki Y."/>
            <person name="Yoshida Y."/>
            <person name="Baba S."/>
            <person name="Kobayashi G."/>
            <person name="Nagasaki K."/>
            <person name="Hano T."/>
            <person name="Tomaru Y."/>
        </authorList>
    </citation>
    <scope>NUCLEOTIDE SEQUENCE [LARGE SCALE GENOMIC DNA]</scope>
    <source>
        <strain evidence="2 3">NIES-3715</strain>
    </source>
</reference>
<feature type="region of interest" description="Disordered" evidence="1">
    <location>
        <begin position="119"/>
        <end position="165"/>
    </location>
</feature>
<comment type="caution">
    <text evidence="2">The sequence shown here is derived from an EMBL/GenBank/DDBJ whole genome shotgun (WGS) entry which is preliminary data.</text>
</comment>
<feature type="compositionally biased region" description="Polar residues" evidence="1">
    <location>
        <begin position="1249"/>
        <end position="1294"/>
    </location>
</feature>
<feature type="compositionally biased region" description="Polar residues" evidence="1">
    <location>
        <begin position="1203"/>
        <end position="1215"/>
    </location>
</feature>
<protein>
    <recommendedName>
        <fullName evidence="4">Peptidase M11 gametolysin domain-containing protein</fullName>
    </recommendedName>
</protein>
<dbReference type="PANTHER" id="PTHR13361:SF1">
    <property type="entry name" value="WW DOMAIN-BINDING PROTEIN 11"/>
    <property type="match status" value="1"/>
</dbReference>
<proteinExistence type="predicted"/>
<evidence type="ECO:0000313" key="2">
    <source>
        <dbReference type="EMBL" id="GFH55217.1"/>
    </source>
</evidence>
<organism evidence="2 3">
    <name type="scientific">Chaetoceros tenuissimus</name>
    <dbReference type="NCBI Taxonomy" id="426638"/>
    <lineage>
        <taxon>Eukaryota</taxon>
        <taxon>Sar</taxon>
        <taxon>Stramenopiles</taxon>
        <taxon>Ochrophyta</taxon>
        <taxon>Bacillariophyta</taxon>
        <taxon>Coscinodiscophyceae</taxon>
        <taxon>Chaetocerotophycidae</taxon>
        <taxon>Chaetocerotales</taxon>
        <taxon>Chaetocerotaceae</taxon>
        <taxon>Chaetoceros</taxon>
    </lineage>
</organism>
<feature type="compositionally biased region" description="Low complexity" evidence="1">
    <location>
        <begin position="865"/>
        <end position="878"/>
    </location>
</feature>
<evidence type="ECO:0000256" key="1">
    <source>
        <dbReference type="SAM" id="MobiDB-lite"/>
    </source>
</evidence>
<name>A0AAD3H951_9STRA</name>
<accession>A0AAD3H951</accession>
<feature type="region of interest" description="Disordered" evidence="1">
    <location>
        <begin position="857"/>
        <end position="1310"/>
    </location>
</feature>
<feature type="compositionally biased region" description="Low complexity" evidence="1">
    <location>
        <begin position="1055"/>
        <end position="1111"/>
    </location>
</feature>
<evidence type="ECO:0000313" key="3">
    <source>
        <dbReference type="Proteomes" id="UP001054902"/>
    </source>
</evidence>
<feature type="compositionally biased region" description="Low complexity" evidence="1">
    <location>
        <begin position="1027"/>
        <end position="1042"/>
    </location>
</feature>
<feature type="compositionally biased region" description="Polar residues" evidence="1">
    <location>
        <begin position="997"/>
        <end position="1007"/>
    </location>
</feature>
<feature type="compositionally biased region" description="Low complexity" evidence="1">
    <location>
        <begin position="1221"/>
        <end position="1239"/>
    </location>
</feature>
<feature type="compositionally biased region" description="Polar residues" evidence="1">
    <location>
        <begin position="1112"/>
        <end position="1131"/>
    </location>
</feature>
<feature type="region of interest" description="Disordered" evidence="1">
    <location>
        <begin position="1"/>
        <end position="23"/>
    </location>
</feature>
<feature type="compositionally biased region" description="Low complexity" evidence="1">
    <location>
        <begin position="962"/>
        <end position="985"/>
    </location>
</feature>
<dbReference type="EMBL" id="BLLK01000047">
    <property type="protein sequence ID" value="GFH55217.1"/>
    <property type="molecule type" value="Genomic_DNA"/>
</dbReference>
<feature type="compositionally biased region" description="Basic and acidic residues" evidence="1">
    <location>
        <begin position="1300"/>
        <end position="1309"/>
    </location>
</feature>
<dbReference type="PANTHER" id="PTHR13361">
    <property type="entry name" value="WW DOMAIN-BINDING PROTEIN 11"/>
    <property type="match status" value="1"/>
</dbReference>